<keyword evidence="3 6" id="KW-0812">Transmembrane</keyword>
<evidence type="ECO:0008006" key="9">
    <source>
        <dbReference type="Google" id="ProtNLM"/>
    </source>
</evidence>
<evidence type="ECO:0000256" key="4">
    <source>
        <dbReference type="ARBA" id="ARBA00022989"/>
    </source>
</evidence>
<reference evidence="7" key="2">
    <citation type="submission" date="2020-05" db="UniProtKB">
        <authorList>
            <consortium name="EnsemblMetazoa"/>
        </authorList>
    </citation>
    <scope>IDENTIFICATION</scope>
    <source>
        <strain evidence="7">maculatus3</strain>
    </source>
</reference>
<proteinExistence type="predicted"/>
<dbReference type="GO" id="GO:0005886">
    <property type="term" value="C:plasma membrane"/>
    <property type="evidence" value="ECO:0007669"/>
    <property type="project" value="UniProtKB-SubCell"/>
</dbReference>
<dbReference type="Proteomes" id="UP000075901">
    <property type="component" value="Unassembled WGS sequence"/>
</dbReference>
<dbReference type="EnsemblMetazoa" id="AMAM003926-RA">
    <property type="protein sequence ID" value="AMAM003926-PA"/>
    <property type="gene ID" value="AMAM003926"/>
</dbReference>
<comment type="subcellular location">
    <subcellularLocation>
        <location evidence="1">Cell membrane</location>
        <topology evidence="1">Multi-pass membrane protein</topology>
    </subcellularLocation>
</comment>
<dbReference type="GO" id="GO:0050909">
    <property type="term" value="P:sensory perception of taste"/>
    <property type="evidence" value="ECO:0007669"/>
    <property type="project" value="InterPro"/>
</dbReference>
<evidence type="ECO:0000256" key="3">
    <source>
        <dbReference type="ARBA" id="ARBA00022692"/>
    </source>
</evidence>
<evidence type="ECO:0000313" key="7">
    <source>
        <dbReference type="EnsemblMetazoa" id="AMAM003926-PA"/>
    </source>
</evidence>
<dbReference type="VEuPathDB" id="VectorBase:AMAM003926"/>
<evidence type="ECO:0000256" key="6">
    <source>
        <dbReference type="SAM" id="Phobius"/>
    </source>
</evidence>
<protein>
    <recommendedName>
        <fullName evidence="9">Gustatory receptor</fullName>
    </recommendedName>
</protein>
<keyword evidence="8" id="KW-1185">Reference proteome</keyword>
<keyword evidence="5 6" id="KW-0472">Membrane</keyword>
<keyword evidence="2" id="KW-1003">Cell membrane</keyword>
<accession>A0A182SCC6</accession>
<evidence type="ECO:0000256" key="1">
    <source>
        <dbReference type="ARBA" id="ARBA00004651"/>
    </source>
</evidence>
<dbReference type="AlphaFoldDB" id="A0A182SCC6"/>
<sequence length="219" mass="25202">MVYILVGKLLIVDIGMCTRFVLNYGIYHPEQNVHGYRLVNIYVVMISAQITNLVLLMLLFASHTYSRINDQLDHTIRKMLCFETHASYWSRRSVLQQQICCDASDTIDRLCSLHQELTEIIQAMFSIFQIPLLLINLNQFIVIVSRARIPGIALNAFINAQLDTRAERSIETFGLVVLATDIRIKVAGLYVLDLVFLFSLTTTVYMYLIVLIQFQLNTY</sequence>
<dbReference type="InterPro" id="IPR013604">
    <property type="entry name" value="7TM_chemorcpt"/>
</dbReference>
<dbReference type="Pfam" id="PF08395">
    <property type="entry name" value="7tm_7"/>
    <property type="match status" value="2"/>
</dbReference>
<feature type="transmembrane region" description="Helical" evidence="6">
    <location>
        <begin position="39"/>
        <end position="61"/>
    </location>
</feature>
<keyword evidence="4 6" id="KW-1133">Transmembrane helix</keyword>
<evidence type="ECO:0000313" key="8">
    <source>
        <dbReference type="Proteomes" id="UP000075901"/>
    </source>
</evidence>
<feature type="transmembrane region" description="Helical" evidence="6">
    <location>
        <begin position="9"/>
        <end position="27"/>
    </location>
</feature>
<reference evidence="8" key="1">
    <citation type="submission" date="2013-09" db="EMBL/GenBank/DDBJ databases">
        <title>The Genome Sequence of Anopheles maculatus species B.</title>
        <authorList>
            <consortium name="The Broad Institute Genomics Platform"/>
            <person name="Neafsey D.E."/>
            <person name="Besansky N."/>
            <person name="Howell P."/>
            <person name="Walton C."/>
            <person name="Young S.K."/>
            <person name="Zeng Q."/>
            <person name="Gargeya S."/>
            <person name="Fitzgerald M."/>
            <person name="Haas B."/>
            <person name="Abouelleil A."/>
            <person name="Allen A.W."/>
            <person name="Alvarado L."/>
            <person name="Arachchi H.M."/>
            <person name="Berlin A.M."/>
            <person name="Chapman S.B."/>
            <person name="Gainer-Dewar J."/>
            <person name="Goldberg J."/>
            <person name="Griggs A."/>
            <person name="Gujja S."/>
            <person name="Hansen M."/>
            <person name="Howarth C."/>
            <person name="Imamovic A."/>
            <person name="Ireland A."/>
            <person name="Larimer J."/>
            <person name="McCowan C."/>
            <person name="Murphy C."/>
            <person name="Pearson M."/>
            <person name="Poon T.W."/>
            <person name="Priest M."/>
            <person name="Roberts A."/>
            <person name="Saif S."/>
            <person name="Shea T."/>
            <person name="Sisk P."/>
            <person name="Sykes S."/>
            <person name="Wortman J."/>
            <person name="Nusbaum C."/>
            <person name="Birren B."/>
        </authorList>
    </citation>
    <scope>NUCLEOTIDE SEQUENCE [LARGE SCALE GENOMIC DNA]</scope>
    <source>
        <strain evidence="8">maculatus3</strain>
    </source>
</reference>
<evidence type="ECO:0000256" key="2">
    <source>
        <dbReference type="ARBA" id="ARBA00022475"/>
    </source>
</evidence>
<name>A0A182SCC6_9DIPT</name>
<evidence type="ECO:0000256" key="5">
    <source>
        <dbReference type="ARBA" id="ARBA00023136"/>
    </source>
</evidence>
<feature type="transmembrane region" description="Helical" evidence="6">
    <location>
        <begin position="190"/>
        <end position="214"/>
    </location>
</feature>
<organism evidence="7 8">
    <name type="scientific">Anopheles maculatus</name>
    <dbReference type="NCBI Taxonomy" id="74869"/>
    <lineage>
        <taxon>Eukaryota</taxon>
        <taxon>Metazoa</taxon>
        <taxon>Ecdysozoa</taxon>
        <taxon>Arthropoda</taxon>
        <taxon>Hexapoda</taxon>
        <taxon>Insecta</taxon>
        <taxon>Pterygota</taxon>
        <taxon>Neoptera</taxon>
        <taxon>Endopterygota</taxon>
        <taxon>Diptera</taxon>
        <taxon>Nematocera</taxon>
        <taxon>Culicoidea</taxon>
        <taxon>Culicidae</taxon>
        <taxon>Anophelinae</taxon>
        <taxon>Anopheles</taxon>
        <taxon>Anopheles maculatus group</taxon>
    </lineage>
</organism>